<sequence>MKKSLTPSPQTLINLLAPSSKPWKHIGGSSLSTQTSPNEEPPSQKYLYTFPSFLITTGSRVFNRDWSSAMMGRWKLESGETSKELERENALNEMLENLGLARKLGNWRGRVVR</sequence>
<evidence type="ECO:0000313" key="1">
    <source>
        <dbReference type="EMBL" id="MBA4657496.1"/>
    </source>
</evidence>
<reference evidence="1" key="1">
    <citation type="journal article" date="2013" name="J. Plant Res.">
        <title>Effect of fungi and light on seed germination of three Opuntia species from semiarid lands of central Mexico.</title>
        <authorList>
            <person name="Delgado-Sanchez P."/>
            <person name="Jimenez-Bremont J.F."/>
            <person name="Guerrero-Gonzalez Mde L."/>
            <person name="Flores J."/>
        </authorList>
    </citation>
    <scope>NUCLEOTIDE SEQUENCE</scope>
    <source>
        <tissue evidence="1">Cladode</tissue>
    </source>
</reference>
<proteinExistence type="predicted"/>
<dbReference type="EMBL" id="GISG01196413">
    <property type="protein sequence ID" value="MBA4657496.1"/>
    <property type="molecule type" value="Transcribed_RNA"/>
</dbReference>
<dbReference type="AlphaFoldDB" id="A0A7C9A350"/>
<name>A0A7C9A350_OPUST</name>
<reference evidence="1" key="2">
    <citation type="submission" date="2020-07" db="EMBL/GenBank/DDBJ databases">
        <authorList>
            <person name="Vera ALvarez R."/>
            <person name="Arias-Moreno D.M."/>
            <person name="Jimenez-Jacinto V."/>
            <person name="Jimenez-Bremont J.F."/>
            <person name="Swaminathan K."/>
            <person name="Moose S.P."/>
            <person name="Guerrero-Gonzalez M.L."/>
            <person name="Marino-Ramirez L."/>
            <person name="Landsman D."/>
            <person name="Rodriguez-Kessler M."/>
            <person name="Delgado-Sanchez P."/>
        </authorList>
    </citation>
    <scope>NUCLEOTIDE SEQUENCE</scope>
    <source>
        <tissue evidence="1">Cladode</tissue>
    </source>
</reference>
<accession>A0A7C9A350</accession>
<protein>
    <submittedName>
        <fullName evidence="1">Uncharacterized protein</fullName>
    </submittedName>
</protein>
<organism evidence="1">
    <name type="scientific">Opuntia streptacantha</name>
    <name type="common">Prickly pear cactus</name>
    <name type="synonym">Opuntia cardona</name>
    <dbReference type="NCBI Taxonomy" id="393608"/>
    <lineage>
        <taxon>Eukaryota</taxon>
        <taxon>Viridiplantae</taxon>
        <taxon>Streptophyta</taxon>
        <taxon>Embryophyta</taxon>
        <taxon>Tracheophyta</taxon>
        <taxon>Spermatophyta</taxon>
        <taxon>Magnoliopsida</taxon>
        <taxon>eudicotyledons</taxon>
        <taxon>Gunneridae</taxon>
        <taxon>Pentapetalae</taxon>
        <taxon>Caryophyllales</taxon>
        <taxon>Cactineae</taxon>
        <taxon>Cactaceae</taxon>
        <taxon>Opuntioideae</taxon>
        <taxon>Opuntia</taxon>
    </lineage>
</organism>